<keyword evidence="3" id="KW-1185">Reference proteome</keyword>
<evidence type="ECO:0008006" key="4">
    <source>
        <dbReference type="Google" id="ProtNLM"/>
    </source>
</evidence>
<reference evidence="3" key="1">
    <citation type="submission" date="2019-07" db="EMBL/GenBank/DDBJ databases">
        <title>Chitinimonas sp. nov., isolated from Ny-Alesund, arctica soil.</title>
        <authorList>
            <person name="Xu Q."/>
            <person name="Peng F."/>
        </authorList>
    </citation>
    <scope>NUCLEOTIDE SEQUENCE [LARGE SCALE GENOMIC DNA]</scope>
    <source>
        <strain evidence="3">R3-44</strain>
    </source>
</reference>
<proteinExistence type="predicted"/>
<gene>
    <name evidence="2" type="ORF">FNU76_11365</name>
</gene>
<protein>
    <recommendedName>
        <fullName evidence="4">PEP-CTERM sorting domain-containing protein</fullName>
    </recommendedName>
</protein>
<keyword evidence="1" id="KW-0732">Signal</keyword>
<sequence length="203" mass="22402">MKKHWIALVAGVISNLASAAVLFENPGSSSTQLSGACTPCWSPSGEQQMFDHFVLNGPAVVEKASFSIMNLTVEPLRQVQLSIWDSTLNHAIYSQDITLAQPLPRYYFGTLNLNVPNLQLAGGQYYISLFGLNSAELVWHFTEQATDGSVRIYNRSRNIWSDSDADAIFSLYGHTTPVPEVERLTALVAGLVLLGGVLRRRRF</sequence>
<dbReference type="AlphaFoldDB" id="A0A516SFH1"/>
<feature type="chain" id="PRO_5021955027" description="PEP-CTERM sorting domain-containing protein" evidence="1">
    <location>
        <begin position="20"/>
        <end position="203"/>
    </location>
</feature>
<evidence type="ECO:0000313" key="2">
    <source>
        <dbReference type="EMBL" id="QDQ26911.1"/>
    </source>
</evidence>
<organism evidence="2 3">
    <name type="scientific">Chitinimonas arctica</name>
    <dbReference type="NCBI Taxonomy" id="2594795"/>
    <lineage>
        <taxon>Bacteria</taxon>
        <taxon>Pseudomonadati</taxon>
        <taxon>Pseudomonadota</taxon>
        <taxon>Betaproteobacteria</taxon>
        <taxon>Neisseriales</taxon>
        <taxon>Chitinibacteraceae</taxon>
        <taxon>Chitinimonas</taxon>
    </lineage>
</organism>
<dbReference type="EMBL" id="CP041730">
    <property type="protein sequence ID" value="QDQ26911.1"/>
    <property type="molecule type" value="Genomic_DNA"/>
</dbReference>
<feature type="signal peptide" evidence="1">
    <location>
        <begin position="1"/>
        <end position="19"/>
    </location>
</feature>
<evidence type="ECO:0000313" key="3">
    <source>
        <dbReference type="Proteomes" id="UP000317550"/>
    </source>
</evidence>
<dbReference type="RefSeq" id="WP_144278304.1">
    <property type="nucleotide sequence ID" value="NZ_CP041730.1"/>
</dbReference>
<evidence type="ECO:0000256" key="1">
    <source>
        <dbReference type="SAM" id="SignalP"/>
    </source>
</evidence>
<dbReference type="Proteomes" id="UP000317550">
    <property type="component" value="Chromosome"/>
</dbReference>
<name>A0A516SFH1_9NEIS</name>
<accession>A0A516SFH1</accession>
<dbReference type="KEGG" id="cari:FNU76_11365"/>